<proteinExistence type="predicted"/>
<keyword evidence="3" id="KW-1185">Reference proteome</keyword>
<gene>
    <name evidence="2" type="ORF">DCS_07054</name>
</gene>
<dbReference type="CDD" id="cd09917">
    <property type="entry name" value="F-box_SF"/>
    <property type="match status" value="1"/>
</dbReference>
<protein>
    <recommendedName>
        <fullName evidence="4">F-box domain-containing protein</fullName>
    </recommendedName>
</protein>
<dbReference type="EMBL" id="LAYC01000003">
    <property type="protein sequence ID" value="KYK55092.1"/>
    <property type="molecule type" value="Genomic_DNA"/>
</dbReference>
<evidence type="ECO:0000313" key="3">
    <source>
        <dbReference type="Proteomes" id="UP000076580"/>
    </source>
</evidence>
<accession>A0A151GDA2</accession>
<dbReference type="Proteomes" id="UP000076580">
    <property type="component" value="Chromosome 03"/>
</dbReference>
<evidence type="ECO:0008006" key="4">
    <source>
        <dbReference type="Google" id="ProtNLM"/>
    </source>
</evidence>
<dbReference type="STRING" id="98403.A0A151GDA2"/>
<dbReference type="GeneID" id="63719697"/>
<organism evidence="2 3">
    <name type="scientific">Drechmeria coniospora</name>
    <name type="common">Nematophagous fungus</name>
    <name type="synonym">Meria coniospora</name>
    <dbReference type="NCBI Taxonomy" id="98403"/>
    <lineage>
        <taxon>Eukaryota</taxon>
        <taxon>Fungi</taxon>
        <taxon>Dikarya</taxon>
        <taxon>Ascomycota</taxon>
        <taxon>Pezizomycotina</taxon>
        <taxon>Sordariomycetes</taxon>
        <taxon>Hypocreomycetidae</taxon>
        <taxon>Hypocreales</taxon>
        <taxon>Ophiocordycipitaceae</taxon>
        <taxon>Drechmeria</taxon>
    </lineage>
</organism>
<name>A0A151GDA2_DRECN</name>
<dbReference type="InterPro" id="IPR036047">
    <property type="entry name" value="F-box-like_dom_sf"/>
</dbReference>
<dbReference type="RefSeq" id="XP_040654444.1">
    <property type="nucleotide sequence ID" value="XM_040804340.1"/>
</dbReference>
<evidence type="ECO:0000256" key="1">
    <source>
        <dbReference type="SAM" id="MobiDB-lite"/>
    </source>
</evidence>
<dbReference type="SUPFAM" id="SSF81383">
    <property type="entry name" value="F-box domain"/>
    <property type="match status" value="1"/>
</dbReference>
<evidence type="ECO:0000313" key="2">
    <source>
        <dbReference type="EMBL" id="KYK55092.1"/>
    </source>
</evidence>
<dbReference type="AlphaFoldDB" id="A0A151GDA2"/>
<dbReference type="InParanoid" id="A0A151GDA2"/>
<comment type="caution">
    <text evidence="2">The sequence shown here is derived from an EMBL/GenBank/DDBJ whole genome shotgun (WGS) entry which is preliminary data.</text>
</comment>
<feature type="region of interest" description="Disordered" evidence="1">
    <location>
        <begin position="257"/>
        <end position="277"/>
    </location>
</feature>
<reference evidence="2 3" key="1">
    <citation type="journal article" date="2016" name="Sci. Rep.">
        <title>Insights into Adaptations to a Near-Obligate Nematode Endoparasitic Lifestyle from the Finished Genome of Drechmeria coniospora.</title>
        <authorList>
            <person name="Zhang L."/>
            <person name="Zhou Z."/>
            <person name="Guo Q."/>
            <person name="Fokkens L."/>
            <person name="Miskei M."/>
            <person name="Pocsi I."/>
            <person name="Zhang W."/>
            <person name="Chen M."/>
            <person name="Wang L."/>
            <person name="Sun Y."/>
            <person name="Donzelli B.G."/>
            <person name="Gibson D.M."/>
            <person name="Nelson D.R."/>
            <person name="Luo J.G."/>
            <person name="Rep M."/>
            <person name="Liu H."/>
            <person name="Yang S."/>
            <person name="Wang J."/>
            <person name="Krasnoff S.B."/>
            <person name="Xu Y."/>
            <person name="Molnar I."/>
            <person name="Lin M."/>
        </authorList>
    </citation>
    <scope>NUCLEOTIDE SEQUENCE [LARGE SCALE GENOMIC DNA]</scope>
    <source>
        <strain evidence="2 3">ARSEF 6962</strain>
    </source>
</reference>
<sequence>MVSTSLSHAPVELLHQILSYAATPRDVLSFALTCRHMWEAWQCRHAGLRTAWRLSATEIPAAEQALIAHRASQVVLDAERHAKRPPRNIDLAGLSSTRRHVDPSELLAVRQLHLLAGALEKRFYLGSKSALPEDVHGLDTPEPADRMAEWRVNMHKAIYRSIITGAALAGVYKEPWVQAGAREDLKLKPYSEFTGEKHEDFLDTFPVLRFETTEEEQEAAFGVYGEWLLKELRRDVHAKAIMAQRFATCSGRARSCHEREHQEPQDGEGGGREACPVQLVDGGSHSDAHAVVLELMRLLWACCCVVGVLSAFQEKECRDPATCVPIVPWGRFSSWLVTITPPKGHDVPRFKTERPDGVGSEVDDSWWVTARFAGMDNQDPIEDTDIYPPFIEAKFFVYFLRRHMKLAFHDNFFHPDEGAEINDNWLQFMDSLLIFSLDDVGDRDAYYPEYASMELFPDNGFLDGGDLLVSWDALEARKAALQ</sequence>